<comment type="caution">
    <text evidence="3">The sequence shown here is derived from an EMBL/GenBank/DDBJ whole genome shotgun (WGS) entry which is preliminary data.</text>
</comment>
<dbReference type="Pfam" id="PF13495">
    <property type="entry name" value="Phage_int_SAM_4"/>
    <property type="match status" value="1"/>
</dbReference>
<dbReference type="Gene3D" id="1.10.150.130">
    <property type="match status" value="1"/>
</dbReference>
<dbReference type="Proteomes" id="UP001231915">
    <property type="component" value="Unassembled WGS sequence"/>
</dbReference>
<evidence type="ECO:0000313" key="4">
    <source>
        <dbReference type="Proteomes" id="UP001231915"/>
    </source>
</evidence>
<evidence type="ECO:0000259" key="2">
    <source>
        <dbReference type="Pfam" id="PF13495"/>
    </source>
</evidence>
<name>A0ABT7ETD8_9GAMM</name>
<reference evidence="3 4" key="1">
    <citation type="submission" date="2023-05" db="EMBL/GenBank/DDBJ databases">
        <title>Pseudoalteromonas ardens sp. nov., Pseudoalteromonas obscura sp. nov., and Pseudoalteromonas umbrosa sp. nov., isolated from the coral Montipora capitata.</title>
        <authorList>
            <person name="Thomas E.M."/>
            <person name="Smith E.M."/>
            <person name="Papke E."/>
            <person name="Shlafstein M.D."/>
            <person name="Oline D.K."/>
            <person name="Videau P."/>
            <person name="Saw J.H."/>
            <person name="Strangman W.K."/>
            <person name="Ushijima B."/>
        </authorList>
    </citation>
    <scope>NUCLEOTIDE SEQUENCE [LARGE SCALE GENOMIC DNA]</scope>
    <source>
        <strain evidence="3 4">P94</strain>
    </source>
</reference>
<feature type="domain" description="Integrase SAM-like N-terminal" evidence="2">
    <location>
        <begin position="7"/>
        <end position="60"/>
    </location>
</feature>
<protein>
    <submittedName>
        <fullName evidence="3">Phage integrase N-terminal SAM-like domain-containing protein</fullName>
    </submittedName>
</protein>
<evidence type="ECO:0000313" key="3">
    <source>
        <dbReference type="EMBL" id="MDK2598317.1"/>
    </source>
</evidence>
<dbReference type="EMBL" id="JASJUT010000016">
    <property type="protein sequence ID" value="MDK2598317.1"/>
    <property type="molecule type" value="Genomic_DNA"/>
</dbReference>
<organism evidence="3 4">
    <name type="scientific">Pseudoalteromonas obscura</name>
    <dbReference type="NCBI Taxonomy" id="3048491"/>
    <lineage>
        <taxon>Bacteria</taxon>
        <taxon>Pseudomonadati</taxon>
        <taxon>Pseudomonadota</taxon>
        <taxon>Gammaproteobacteria</taxon>
        <taxon>Alteromonadales</taxon>
        <taxon>Pseudoalteromonadaceae</taxon>
        <taxon>Pseudoalteromonas</taxon>
    </lineage>
</organism>
<keyword evidence="4" id="KW-1185">Reference proteome</keyword>
<dbReference type="InterPro" id="IPR004107">
    <property type="entry name" value="Integrase_SAM-like_N"/>
</dbReference>
<sequence length="64" mass="7658">MRTRSPFLNHIVEFMLTKQYSLRTVDTYLKWISSYINFHGKRHPASMGNNEAIEYLDYLVFGQQ</sequence>
<dbReference type="RefSeq" id="WP_284138746.1">
    <property type="nucleotide sequence ID" value="NZ_JASJUT010000016.1"/>
</dbReference>
<gene>
    <name evidence="3" type="ORF">QNM18_25005</name>
</gene>
<accession>A0ABT7ETD8</accession>
<keyword evidence="1" id="KW-0238">DNA-binding</keyword>
<proteinExistence type="predicted"/>
<evidence type="ECO:0000256" key="1">
    <source>
        <dbReference type="ARBA" id="ARBA00023125"/>
    </source>
</evidence>
<dbReference type="InterPro" id="IPR010998">
    <property type="entry name" value="Integrase_recombinase_N"/>
</dbReference>